<comment type="caution">
    <text evidence="3">The sequence shown here is derived from an EMBL/GenBank/DDBJ whole genome shotgun (WGS) entry which is preliminary data.</text>
</comment>
<accession>A0A8S3F2X0</accession>
<feature type="region of interest" description="Disordered" evidence="2">
    <location>
        <begin position="105"/>
        <end position="128"/>
    </location>
</feature>
<organism evidence="3 4">
    <name type="scientific">Rotaria magnacalcarata</name>
    <dbReference type="NCBI Taxonomy" id="392030"/>
    <lineage>
        <taxon>Eukaryota</taxon>
        <taxon>Metazoa</taxon>
        <taxon>Spiralia</taxon>
        <taxon>Gnathifera</taxon>
        <taxon>Rotifera</taxon>
        <taxon>Eurotatoria</taxon>
        <taxon>Bdelloidea</taxon>
        <taxon>Philodinida</taxon>
        <taxon>Philodinidae</taxon>
        <taxon>Rotaria</taxon>
    </lineage>
</organism>
<dbReference type="AlphaFoldDB" id="A0A8S3F2X0"/>
<dbReference type="InterPro" id="IPR026983">
    <property type="entry name" value="DHC"/>
</dbReference>
<dbReference type="Proteomes" id="UP000681967">
    <property type="component" value="Unassembled WGS sequence"/>
</dbReference>
<evidence type="ECO:0000256" key="1">
    <source>
        <dbReference type="ARBA" id="ARBA00008887"/>
    </source>
</evidence>
<dbReference type="EMBL" id="CAJOBH010237932">
    <property type="protein sequence ID" value="CAF5098334.1"/>
    <property type="molecule type" value="Genomic_DNA"/>
</dbReference>
<proteinExistence type="inferred from homology"/>
<name>A0A8S3F2X0_9BILA</name>
<evidence type="ECO:0000313" key="3">
    <source>
        <dbReference type="EMBL" id="CAF5098334.1"/>
    </source>
</evidence>
<comment type="similarity">
    <text evidence="1">Belongs to the dynein heavy chain family.</text>
</comment>
<dbReference type="GO" id="GO:0005858">
    <property type="term" value="C:axonemal dynein complex"/>
    <property type="evidence" value="ECO:0007669"/>
    <property type="project" value="TreeGrafter"/>
</dbReference>
<evidence type="ECO:0000256" key="2">
    <source>
        <dbReference type="SAM" id="MobiDB-lite"/>
    </source>
</evidence>
<feature type="non-terminal residue" evidence="3">
    <location>
        <position position="1"/>
    </location>
</feature>
<dbReference type="PANTHER" id="PTHR46532:SF4">
    <property type="entry name" value="AAA+ ATPASE DOMAIN-CONTAINING PROTEIN"/>
    <property type="match status" value="1"/>
</dbReference>
<feature type="compositionally biased region" description="Basic residues" evidence="2">
    <location>
        <begin position="117"/>
        <end position="128"/>
    </location>
</feature>
<reference evidence="3" key="1">
    <citation type="submission" date="2021-02" db="EMBL/GenBank/DDBJ databases">
        <authorList>
            <person name="Nowell W R."/>
        </authorList>
    </citation>
    <scope>NUCLEOTIDE SEQUENCE</scope>
</reference>
<dbReference type="PANTHER" id="PTHR46532">
    <property type="entry name" value="MALE FERTILITY FACTOR KL5"/>
    <property type="match status" value="1"/>
</dbReference>
<feature type="compositionally biased region" description="Polar residues" evidence="2">
    <location>
        <begin position="105"/>
        <end position="116"/>
    </location>
</feature>
<evidence type="ECO:0000313" key="4">
    <source>
        <dbReference type="Proteomes" id="UP000681967"/>
    </source>
</evidence>
<gene>
    <name evidence="3" type="ORF">BYL167_LOCUS64039</name>
</gene>
<dbReference type="GO" id="GO:0045505">
    <property type="term" value="F:dynein intermediate chain binding"/>
    <property type="evidence" value="ECO:0007669"/>
    <property type="project" value="InterPro"/>
</dbReference>
<protein>
    <submittedName>
        <fullName evidence="3">Uncharacterized protein</fullName>
    </submittedName>
</protein>
<dbReference type="GO" id="GO:0051959">
    <property type="term" value="F:dynein light intermediate chain binding"/>
    <property type="evidence" value="ECO:0007669"/>
    <property type="project" value="InterPro"/>
</dbReference>
<dbReference type="GO" id="GO:0007018">
    <property type="term" value="P:microtubule-based movement"/>
    <property type="evidence" value="ECO:0007669"/>
    <property type="project" value="InterPro"/>
</dbReference>
<sequence length="251" mass="27818">IDAVLDEIATMTLCEIPDDEPITPEQFLHNTQDLCNVASKQIQIKSHNVEDAVLEVIDLLCGDIISSNEGNDNMQYSGAALNADDEETDGYETVVGHDHATVKSARSSQPQSSITNRTRHISSGKSSKARIKSSAALTTVSRRKREQQNESLQAAITELINHFSHRNLDAIVRVIKMTLEKLRKRITSTLTYAGNHHEAPVFKVFAELAIPIVTIQPPTDEVQILLSKAVQTIISIAKTISQWDKNRKRVS</sequence>